<sequence>MTRLSTLISGIHTVRIICHLHDLNTQKGNFAAAHPGSPAIEALPSPASSSAPPGRVDASDPSAPTAMRAPHCSISLPDHVETTRRLKLFGIGVKRFSPPCSQLEASSSPCIVLPVDPFFGACTLLSIRSHETLLAQLMSPAHPPNAF</sequence>
<evidence type="ECO:0000313" key="2">
    <source>
        <dbReference type="EMBL" id="KAK1847480.1"/>
    </source>
</evidence>
<evidence type="ECO:0000256" key="1">
    <source>
        <dbReference type="SAM" id="MobiDB-lite"/>
    </source>
</evidence>
<gene>
    <name evidence="2" type="ORF">CCHR01_09881</name>
</gene>
<evidence type="ECO:0000313" key="3">
    <source>
        <dbReference type="Proteomes" id="UP001243330"/>
    </source>
</evidence>
<organism evidence="2 3">
    <name type="scientific">Colletotrichum chrysophilum</name>
    <dbReference type="NCBI Taxonomy" id="1836956"/>
    <lineage>
        <taxon>Eukaryota</taxon>
        <taxon>Fungi</taxon>
        <taxon>Dikarya</taxon>
        <taxon>Ascomycota</taxon>
        <taxon>Pezizomycotina</taxon>
        <taxon>Sordariomycetes</taxon>
        <taxon>Hypocreomycetidae</taxon>
        <taxon>Glomerellales</taxon>
        <taxon>Glomerellaceae</taxon>
        <taxon>Colletotrichum</taxon>
        <taxon>Colletotrichum gloeosporioides species complex</taxon>
    </lineage>
</organism>
<dbReference type="Proteomes" id="UP001243330">
    <property type="component" value="Unassembled WGS sequence"/>
</dbReference>
<name>A0AAD9AIE2_9PEZI</name>
<dbReference type="AlphaFoldDB" id="A0AAD9AIE2"/>
<accession>A0AAD9AIE2</accession>
<feature type="region of interest" description="Disordered" evidence="1">
    <location>
        <begin position="41"/>
        <end position="70"/>
    </location>
</feature>
<keyword evidence="3" id="KW-1185">Reference proteome</keyword>
<feature type="compositionally biased region" description="Low complexity" evidence="1">
    <location>
        <begin position="41"/>
        <end position="53"/>
    </location>
</feature>
<dbReference type="EMBL" id="JAQOWY010000201">
    <property type="protein sequence ID" value="KAK1847480.1"/>
    <property type="molecule type" value="Genomic_DNA"/>
</dbReference>
<reference evidence="2" key="1">
    <citation type="submission" date="2023-01" db="EMBL/GenBank/DDBJ databases">
        <title>Colletotrichum chrysophilum M932 genome sequence.</title>
        <authorList>
            <person name="Baroncelli R."/>
        </authorList>
    </citation>
    <scope>NUCLEOTIDE SEQUENCE</scope>
    <source>
        <strain evidence="2">M932</strain>
    </source>
</reference>
<protein>
    <submittedName>
        <fullName evidence="2">Uncharacterized protein</fullName>
    </submittedName>
</protein>
<comment type="caution">
    <text evidence="2">The sequence shown here is derived from an EMBL/GenBank/DDBJ whole genome shotgun (WGS) entry which is preliminary data.</text>
</comment>
<proteinExistence type="predicted"/>